<dbReference type="AlphaFoldDB" id="F8L2U9"/>
<keyword evidence="2" id="KW-1185">Reference proteome</keyword>
<dbReference type="Proteomes" id="UP000000496">
    <property type="component" value="Plasmid pSn"/>
</dbReference>
<name>F8L2U9_SIMNZ</name>
<reference key="1">
    <citation type="journal article" date="2011" name="Mol. Biol. Evol.">
        <title>Unity in variety -- the pan-genome of the Chlamydiae.</title>
        <authorList>
            <person name="Collingro A."/>
            <person name="Tischler P."/>
            <person name="Weinmaier T."/>
            <person name="Penz T."/>
            <person name="Heinz E."/>
            <person name="Brunham R.C."/>
            <person name="Read T.D."/>
            <person name="Bavoil P.M."/>
            <person name="Sachse K."/>
            <person name="Kahane S."/>
            <person name="Friedman M.G."/>
            <person name="Rattei T."/>
            <person name="Myers G.S.A."/>
            <person name="Horn M."/>
        </authorList>
    </citation>
    <scope>NUCLEOTIDE SEQUENCE</scope>
    <source>
        <strain>Z</strain>
    </source>
</reference>
<gene>
    <name evidence="1" type="ordered locus">SNE_B24360</name>
</gene>
<accession>F8L2U9</accession>
<evidence type="ECO:0000313" key="2">
    <source>
        <dbReference type="Proteomes" id="UP000000496"/>
    </source>
</evidence>
<dbReference type="KEGG" id="sng:SNE_B24360"/>
<sequence>MKNYGYVVRLSTYGSPGIIIDSHQKKHSPSWPSDYNGARGSIFPLNITNDHIVEIAETLPKMRALFNTPGPVPGPKKKIYWELEKGVFSNALYKKLTNPPGKYGRNGVPVKKIEIDYAWEASKNSWEVHFNPVY</sequence>
<geneLocation type="plasmid" evidence="1 2">
    <name>pSn</name>
</geneLocation>
<dbReference type="RefSeq" id="WP_013935029.1">
    <property type="nucleotide sequence ID" value="NC_015710.1"/>
</dbReference>
<dbReference type="HOGENOM" id="CLU_1894782_0_0_0"/>
<protein>
    <submittedName>
        <fullName evidence="1">Uncharacterized protein</fullName>
    </submittedName>
</protein>
<proteinExistence type="predicted"/>
<keyword evidence="1" id="KW-0614">Plasmid</keyword>
<reference evidence="1 2" key="2">
    <citation type="journal article" date="2011" name="Mol. Biol. Evol.">
        <title>Unity in variety--the pan-genome of the Chlamydiae.</title>
        <authorList>
            <person name="Collingro A."/>
            <person name="Tischler P."/>
            <person name="Weinmaier T."/>
            <person name="Penz T."/>
            <person name="Heinz E."/>
            <person name="Brunham R.C."/>
            <person name="Read T.D."/>
            <person name="Bavoil P.M."/>
            <person name="Sachse K."/>
            <person name="Kahane S."/>
            <person name="Friedman M.G."/>
            <person name="Rattei T."/>
            <person name="Myers G.S."/>
            <person name="Horn M."/>
        </authorList>
    </citation>
    <scope>NUCLEOTIDE SEQUENCE [LARGE SCALE GENOMIC DNA]</scope>
    <source>
        <strain evidence="2">ATCC VR-1471 / Z</strain>
        <plasmid evidence="1 2">pSn</plasmid>
    </source>
</reference>
<organism evidence="1 2">
    <name type="scientific">Simkania negevensis (strain ATCC VR-1471 / DSM 27360 / Z)</name>
    <dbReference type="NCBI Taxonomy" id="331113"/>
    <lineage>
        <taxon>Bacteria</taxon>
        <taxon>Pseudomonadati</taxon>
        <taxon>Chlamydiota</taxon>
        <taxon>Chlamydiia</taxon>
        <taxon>Parachlamydiales</taxon>
        <taxon>Simkaniaceae</taxon>
        <taxon>Simkania</taxon>
    </lineage>
</organism>
<evidence type="ECO:0000313" key="1">
    <source>
        <dbReference type="EMBL" id="CCB87795.1"/>
    </source>
</evidence>
<dbReference type="EMBL" id="FR872581">
    <property type="protein sequence ID" value="CCB87795.1"/>
    <property type="molecule type" value="Genomic_DNA"/>
</dbReference>